<evidence type="ECO:0000256" key="7">
    <source>
        <dbReference type="PROSITE-ProRule" id="PRU00626"/>
    </source>
</evidence>
<feature type="domain" description="EF-hand" evidence="9">
    <location>
        <begin position="115"/>
        <end position="150"/>
    </location>
</feature>
<feature type="compositionally biased region" description="Basic and acidic residues" evidence="8">
    <location>
        <begin position="584"/>
        <end position="616"/>
    </location>
</feature>
<dbReference type="Proteomes" id="UP000026915">
    <property type="component" value="Chromosome 1"/>
</dbReference>
<dbReference type="AlphaFoldDB" id="A0A061DNU9"/>
<organism evidence="11 12">
    <name type="scientific">Theobroma cacao</name>
    <name type="common">Cacao</name>
    <name type="synonym">Cocoa</name>
    <dbReference type="NCBI Taxonomy" id="3641"/>
    <lineage>
        <taxon>Eukaryota</taxon>
        <taxon>Viridiplantae</taxon>
        <taxon>Streptophyta</taxon>
        <taxon>Embryophyta</taxon>
        <taxon>Tracheophyta</taxon>
        <taxon>Spermatophyta</taxon>
        <taxon>Magnoliopsida</taxon>
        <taxon>eudicotyledons</taxon>
        <taxon>Gunneridae</taxon>
        <taxon>Pentapetalae</taxon>
        <taxon>rosids</taxon>
        <taxon>malvids</taxon>
        <taxon>Malvales</taxon>
        <taxon>Malvaceae</taxon>
        <taxon>Byttnerioideae</taxon>
        <taxon>Theobroma</taxon>
    </lineage>
</organism>
<evidence type="ECO:0000256" key="3">
    <source>
        <dbReference type="ARBA" id="ARBA00022723"/>
    </source>
</evidence>
<feature type="compositionally biased region" description="Polar residues" evidence="8">
    <location>
        <begin position="558"/>
        <end position="567"/>
    </location>
</feature>
<dbReference type="eggNOG" id="KOG0027">
    <property type="taxonomic scope" value="Eukaryota"/>
</dbReference>
<dbReference type="PROSITE" id="PS51295">
    <property type="entry name" value="CRM"/>
    <property type="match status" value="1"/>
</dbReference>
<evidence type="ECO:0000259" key="10">
    <source>
        <dbReference type="PROSITE" id="PS51295"/>
    </source>
</evidence>
<keyword evidence="5" id="KW-0106">Calcium</keyword>
<proteinExistence type="inferred from homology"/>
<comment type="similarity">
    <text evidence="2">Belongs to the calmodulin family.</text>
</comment>
<reference evidence="11 12" key="1">
    <citation type="journal article" date="2013" name="Genome Biol.">
        <title>The genome sequence of the most widely cultivated cacao type and its use to identify candidate genes regulating pod color.</title>
        <authorList>
            <person name="Motamayor J.C."/>
            <person name="Mockaitis K."/>
            <person name="Schmutz J."/>
            <person name="Haiminen N."/>
            <person name="Iii D.L."/>
            <person name="Cornejo O."/>
            <person name="Findley S.D."/>
            <person name="Zheng P."/>
            <person name="Utro F."/>
            <person name="Royaert S."/>
            <person name="Saski C."/>
            <person name="Jenkins J."/>
            <person name="Podicheti R."/>
            <person name="Zhao M."/>
            <person name="Scheffler B.E."/>
            <person name="Stack J.C."/>
            <person name="Feltus F.A."/>
            <person name="Mustiga G.M."/>
            <person name="Amores F."/>
            <person name="Phillips W."/>
            <person name="Marelli J.P."/>
            <person name="May G.D."/>
            <person name="Shapiro H."/>
            <person name="Ma J."/>
            <person name="Bustamante C.D."/>
            <person name="Schnell R.J."/>
            <person name="Main D."/>
            <person name="Gilbert D."/>
            <person name="Parida L."/>
            <person name="Kuhn D.N."/>
        </authorList>
    </citation>
    <scope>NUCLEOTIDE SEQUENCE [LARGE SCALE GENOMIC DNA]</scope>
    <source>
        <strain evidence="12">cv. Matina 1-6</strain>
    </source>
</reference>
<comment type="function">
    <text evidence="1">Potential calcium sensor.</text>
</comment>
<evidence type="ECO:0000313" key="11">
    <source>
        <dbReference type="EMBL" id="EOX93731.1"/>
    </source>
</evidence>
<dbReference type="Gramene" id="EOX93731">
    <property type="protein sequence ID" value="EOX93731"/>
    <property type="gene ID" value="TCM_002655"/>
</dbReference>
<dbReference type="HOGENOM" id="CLU_027541_0_0_1"/>
<dbReference type="InterPro" id="IPR035920">
    <property type="entry name" value="YhbY-like_sf"/>
</dbReference>
<dbReference type="GO" id="GO:0005509">
    <property type="term" value="F:calcium ion binding"/>
    <property type="evidence" value="ECO:0007669"/>
    <property type="project" value="InterPro"/>
</dbReference>
<feature type="domain" description="CRM" evidence="10">
    <location>
        <begin position="371"/>
        <end position="468"/>
    </location>
</feature>
<feature type="domain" description="EF-hand" evidence="9">
    <location>
        <begin position="77"/>
        <end position="112"/>
    </location>
</feature>
<dbReference type="SUPFAM" id="SSF75471">
    <property type="entry name" value="YhbY-like"/>
    <property type="match status" value="1"/>
</dbReference>
<dbReference type="GO" id="GO:0005737">
    <property type="term" value="C:cytoplasm"/>
    <property type="evidence" value="ECO:0007669"/>
    <property type="project" value="UniProtKB-ARBA"/>
</dbReference>
<accession>A0A061DNU9</accession>
<dbReference type="Pfam" id="PF01985">
    <property type="entry name" value="CRS1_YhbY"/>
    <property type="match status" value="1"/>
</dbReference>
<feature type="compositionally biased region" description="Acidic residues" evidence="8">
    <location>
        <begin position="569"/>
        <end position="583"/>
    </location>
</feature>
<keyword evidence="6 7" id="KW-0694">RNA-binding</keyword>
<dbReference type="EMBL" id="CM001879">
    <property type="protein sequence ID" value="EOX93731.1"/>
    <property type="molecule type" value="Genomic_DNA"/>
</dbReference>
<dbReference type="PROSITE" id="PS00018">
    <property type="entry name" value="EF_HAND_1"/>
    <property type="match status" value="4"/>
</dbReference>
<dbReference type="Gene3D" id="3.30.110.60">
    <property type="entry name" value="YhbY-like"/>
    <property type="match status" value="1"/>
</dbReference>
<dbReference type="InterPro" id="IPR002048">
    <property type="entry name" value="EF_hand_dom"/>
</dbReference>
<evidence type="ECO:0000313" key="12">
    <source>
        <dbReference type="Proteomes" id="UP000026915"/>
    </source>
</evidence>
<keyword evidence="3" id="KW-0479">Metal-binding</keyword>
<dbReference type="GO" id="GO:0003723">
    <property type="term" value="F:RNA binding"/>
    <property type="evidence" value="ECO:0007669"/>
    <property type="project" value="UniProtKB-UniRule"/>
</dbReference>
<dbReference type="FunFam" id="1.10.238.10:FF:000231">
    <property type="entry name" value="Calmodulin-like protein 3"/>
    <property type="match status" value="1"/>
</dbReference>
<feature type="region of interest" description="Disordered" evidence="8">
    <location>
        <begin position="552"/>
        <end position="635"/>
    </location>
</feature>
<dbReference type="FunFam" id="1.10.238.10:FF:000089">
    <property type="entry name" value="calmodulin-like protein 3"/>
    <property type="match status" value="1"/>
</dbReference>
<dbReference type="SMART" id="SM01103">
    <property type="entry name" value="CRS1_YhbY"/>
    <property type="match status" value="1"/>
</dbReference>
<dbReference type="OMA" id="NREMAGR"/>
<evidence type="ECO:0000256" key="5">
    <source>
        <dbReference type="ARBA" id="ARBA00022837"/>
    </source>
</evidence>
<dbReference type="FunCoup" id="A0A061DNU9">
    <property type="interactions" value="1455"/>
</dbReference>
<dbReference type="InterPro" id="IPR018247">
    <property type="entry name" value="EF_Hand_1_Ca_BS"/>
</dbReference>
<dbReference type="SMART" id="SM00054">
    <property type="entry name" value="EFh"/>
    <property type="match status" value="4"/>
</dbReference>
<dbReference type="STRING" id="3641.A0A061DNU9"/>
<evidence type="ECO:0000256" key="2">
    <source>
        <dbReference type="ARBA" id="ARBA00009763"/>
    </source>
</evidence>
<sequence length="657" mass="75027">MEGMDPAELRRVFQMFDRNGDGKITKKELSDSLENLGIFIPDKELSQMIEKIDVNGDGYVDIDEFGALYESIMNERDEEEDMKEAFNVFDQNGDGFITVEELRSVLASLGLKQGRTIEECKRMIKKVDVDGDGMVNFKEFKQMMKGGGFAALSSSLNHTNGLNIGAEPWAQACTKPVHSIKGQTQTKGVKKRENREMAGRILGSASVALRKPHGLKILSSYSFIFIPNKSFQITSLGDVICKAFGWQQAFVPIYDIRRFLLEGHVWIHSAPFLNASEKVVETLNHSEKDASVDNAGSGDGKVKRKKLKGKRAVVRWLKYFRWKKKKEYERMTAEEKILYKLRKAQKKEERLGTALKKIEPAESSETTHDPEILTPEEHFFFLKMGLKCKNYVPVGRRGIYQGVILNMHLHWKKHQTLKVVVKTFSPEEVKEIAAELARLTGGIVLDIHDDNTIIMYRGKNYSQPPTEIMSPRVTLSRKKALDKSKYRDGLRAVRKYIPKLEQDLELLHAQAENRPDPMQPVQNTDNDNVDSRNISSLQFEGSNKLKEILDESKELSENESTTDSLMASDSEDLSDIFETESDTETERREERPLYLDEFDKFPVESDREPEHSEEHLCQISMGSKVPTASEKDVDSPNFDEVDRIFIRAASLLKKKRR</sequence>
<dbReference type="InterPro" id="IPR040286">
    <property type="entry name" value="At3g25440-like"/>
</dbReference>
<dbReference type="InterPro" id="IPR001890">
    <property type="entry name" value="RNA-binding_CRM"/>
</dbReference>
<dbReference type="InParanoid" id="A0A061DNU9"/>
<keyword evidence="12" id="KW-1185">Reference proteome</keyword>
<evidence type="ECO:0000256" key="8">
    <source>
        <dbReference type="SAM" id="MobiDB-lite"/>
    </source>
</evidence>
<evidence type="ECO:0000256" key="4">
    <source>
        <dbReference type="ARBA" id="ARBA00022737"/>
    </source>
</evidence>
<evidence type="ECO:0000256" key="6">
    <source>
        <dbReference type="ARBA" id="ARBA00022884"/>
    </source>
</evidence>
<feature type="domain" description="EF-hand" evidence="9">
    <location>
        <begin position="4"/>
        <end position="39"/>
    </location>
</feature>
<evidence type="ECO:0000256" key="1">
    <source>
        <dbReference type="ARBA" id="ARBA00003291"/>
    </source>
</evidence>
<dbReference type="PANTHER" id="PTHR31426">
    <property type="entry name" value="GROUP II INTRON SPLICING FACTOR CRS1-LIKE"/>
    <property type="match status" value="1"/>
</dbReference>
<dbReference type="Gene3D" id="1.10.238.10">
    <property type="entry name" value="EF-hand"/>
    <property type="match status" value="1"/>
</dbReference>
<dbReference type="SUPFAM" id="SSF47473">
    <property type="entry name" value="EF-hand"/>
    <property type="match status" value="1"/>
</dbReference>
<keyword evidence="4" id="KW-0677">Repeat</keyword>
<evidence type="ECO:0000259" key="9">
    <source>
        <dbReference type="PROSITE" id="PS50222"/>
    </source>
</evidence>
<dbReference type="eggNOG" id="KOG1990">
    <property type="taxonomic scope" value="Eukaryota"/>
</dbReference>
<dbReference type="InterPro" id="IPR011992">
    <property type="entry name" value="EF-hand-dom_pair"/>
</dbReference>
<dbReference type="CDD" id="cd00051">
    <property type="entry name" value="EFh"/>
    <property type="match status" value="1"/>
</dbReference>
<protein>
    <submittedName>
        <fullName evidence="11">RNA-binding CRS1 / YhbY domain protein</fullName>
    </submittedName>
</protein>
<name>A0A061DNU9_THECC</name>
<dbReference type="PROSITE" id="PS50222">
    <property type="entry name" value="EF_HAND_2"/>
    <property type="match status" value="4"/>
</dbReference>
<gene>
    <name evidence="11" type="ORF">TCM_002655</name>
</gene>
<dbReference type="PANTHER" id="PTHR31426:SF5">
    <property type="entry name" value="OS04G0492900 PROTEIN"/>
    <property type="match status" value="1"/>
</dbReference>
<feature type="domain" description="EF-hand" evidence="9">
    <location>
        <begin position="40"/>
        <end position="75"/>
    </location>
</feature>
<dbReference type="Pfam" id="PF13499">
    <property type="entry name" value="EF-hand_7"/>
    <property type="match status" value="2"/>
</dbReference>